<gene>
    <name evidence="6" type="ordered locus">MCP_1417</name>
</gene>
<dbReference type="SUPFAM" id="SSF52540">
    <property type="entry name" value="P-loop containing nucleoside triphosphate hydrolases"/>
    <property type="match status" value="1"/>
</dbReference>
<dbReference type="EMBL" id="AP011532">
    <property type="protein sequence ID" value="BAI61489.1"/>
    <property type="molecule type" value="Genomic_DNA"/>
</dbReference>
<accession>D1YYG7</accession>
<name>D1YYG7_METPS</name>
<dbReference type="PATRIC" id="fig|304371.9.peg.1455"/>
<dbReference type="InterPro" id="IPR027417">
    <property type="entry name" value="P-loop_NTPase"/>
</dbReference>
<dbReference type="Gene3D" id="3.40.50.300">
    <property type="entry name" value="P-loop containing nucleotide triphosphate hydrolases"/>
    <property type="match status" value="2"/>
</dbReference>
<evidence type="ECO:0000256" key="3">
    <source>
        <dbReference type="ARBA" id="ARBA00048954"/>
    </source>
</evidence>
<dbReference type="STRING" id="304371.MCP_1417"/>
<evidence type="ECO:0000313" key="7">
    <source>
        <dbReference type="Proteomes" id="UP000001882"/>
    </source>
</evidence>
<dbReference type="AlphaFoldDB" id="D1YYG7"/>
<reference evidence="7" key="3">
    <citation type="journal article" date="2011" name="PLoS ONE">
        <title>Genome sequence of a mesophilic hydrogenotrophic methanogen Methanocella paludicola, the first cultivated representative of the order Methanocellales.</title>
        <authorList>
            <person name="Sakai S."/>
            <person name="Takaki Y."/>
            <person name="Shimamura S."/>
            <person name="Sekine M."/>
            <person name="Tajima T."/>
            <person name="Kosugi H."/>
            <person name="Ichikawa N."/>
            <person name="Tasumi E."/>
            <person name="Hiraki A.T."/>
            <person name="Shimizu A."/>
            <person name="Kato Y."/>
            <person name="Nishiko R."/>
            <person name="Mori K."/>
            <person name="Fujita N."/>
            <person name="Imachi H."/>
            <person name="Takai K."/>
        </authorList>
    </citation>
    <scope>NUCLEOTIDE SEQUENCE [LARGE SCALE GENOMIC DNA]</scope>
    <source>
        <strain evidence="7">DSM 17711 / JCM 13418 / NBRC 101707 / SANAE</strain>
    </source>
</reference>
<dbReference type="PANTHER" id="PTHR42957:SF1">
    <property type="entry name" value="HELICASE MJ1565-RELATED"/>
    <property type="match status" value="1"/>
</dbReference>
<proteinExistence type="inferred from homology"/>
<reference evidence="6 7" key="1">
    <citation type="journal article" date="2007" name="Appl. Environ. Microbiol.">
        <title>Isolation of key methanogens for global methane emission from rice paddy fields: a novel isolate affiliated with the clone cluster rice cluster I.</title>
        <authorList>
            <person name="Sakai S."/>
            <person name="Imachi H."/>
            <person name="Sekiguchi Y."/>
            <person name="Ohashi A."/>
            <person name="Harada H."/>
            <person name="Kamagata Y."/>
        </authorList>
    </citation>
    <scope>NUCLEOTIDE SEQUENCE [LARGE SCALE GENOMIC DNA]</scope>
    <source>
        <strain evidence="7">DSM 17711 / JCM 13418 / NBRC 101707 / SANAE</strain>
    </source>
</reference>
<evidence type="ECO:0000256" key="2">
    <source>
        <dbReference type="ARBA" id="ARBA00034617"/>
    </source>
</evidence>
<dbReference type="GeneID" id="8681374"/>
<evidence type="ECO:0000256" key="1">
    <source>
        <dbReference type="ARBA" id="ARBA00007816"/>
    </source>
</evidence>
<evidence type="ECO:0000259" key="5">
    <source>
        <dbReference type="Pfam" id="PF01935"/>
    </source>
</evidence>
<evidence type="ECO:0000313" key="6">
    <source>
        <dbReference type="EMBL" id="BAI61489.1"/>
    </source>
</evidence>
<protein>
    <recommendedName>
        <fullName evidence="5">Helicase HerA central domain-containing protein</fullName>
    </recommendedName>
</protein>
<feature type="domain" description="Helicase HerA central" evidence="5">
    <location>
        <begin position="138"/>
        <end position="346"/>
    </location>
</feature>
<comment type="catalytic activity">
    <reaction evidence="4">
        <text>ATP + H2O = ADP + phosphate + H(+)</text>
        <dbReference type="Rhea" id="RHEA:13065"/>
        <dbReference type="ChEBI" id="CHEBI:15377"/>
        <dbReference type="ChEBI" id="CHEBI:15378"/>
        <dbReference type="ChEBI" id="CHEBI:30616"/>
        <dbReference type="ChEBI" id="CHEBI:43474"/>
        <dbReference type="ChEBI" id="CHEBI:456216"/>
        <dbReference type="EC" id="5.6.2.4"/>
    </reaction>
</comment>
<comment type="catalytic activity">
    <reaction evidence="3">
        <text>ATP + H2O = ADP + phosphate + H(+)</text>
        <dbReference type="Rhea" id="RHEA:13065"/>
        <dbReference type="ChEBI" id="CHEBI:15377"/>
        <dbReference type="ChEBI" id="CHEBI:15378"/>
        <dbReference type="ChEBI" id="CHEBI:30616"/>
        <dbReference type="ChEBI" id="CHEBI:43474"/>
        <dbReference type="ChEBI" id="CHEBI:456216"/>
        <dbReference type="EC" id="5.6.2.3"/>
    </reaction>
</comment>
<dbReference type="InterPro" id="IPR002789">
    <property type="entry name" value="HerA_central"/>
</dbReference>
<keyword evidence="7" id="KW-1185">Reference proteome</keyword>
<dbReference type="GO" id="GO:0043139">
    <property type="term" value="F:5'-3' DNA helicase activity"/>
    <property type="evidence" value="ECO:0007669"/>
    <property type="project" value="UniProtKB-EC"/>
</dbReference>
<dbReference type="OrthoDB" id="107033at2157"/>
<organism evidence="6 7">
    <name type="scientific">Methanocella paludicola (strain DSM 17711 / JCM 13418 / NBRC 101707 / SANAE)</name>
    <dbReference type="NCBI Taxonomy" id="304371"/>
    <lineage>
        <taxon>Archaea</taxon>
        <taxon>Methanobacteriati</taxon>
        <taxon>Methanobacteriota</taxon>
        <taxon>Stenosarchaea group</taxon>
        <taxon>Methanomicrobia</taxon>
        <taxon>Methanocellales</taxon>
        <taxon>Methanocellaceae</taxon>
        <taxon>Methanocella</taxon>
    </lineage>
</organism>
<reference evidence="6 7" key="2">
    <citation type="journal article" date="2008" name="Int. J. Syst. Evol. Microbiol.">
        <title>Methanocella paludicola gen. nov., sp. nov., a methane-producing archaeon, the first isolate of the lineage 'Rice Cluster I', and proposal of the new archaeal order Methanocellales ord. nov.</title>
        <authorList>
            <person name="Sakai S."/>
            <person name="Imachi H."/>
            <person name="Hanada S."/>
            <person name="Ohashi A."/>
            <person name="Harada H."/>
            <person name="Kamagata Y."/>
        </authorList>
    </citation>
    <scope>NUCLEOTIDE SEQUENCE [LARGE SCALE GENOMIC DNA]</scope>
    <source>
        <strain evidence="7">DSM 17711 / JCM 13418 / NBRC 101707 / SANAE</strain>
    </source>
</reference>
<sequence length="522" mass="58610">MKPIGNVQSVEENDISFISSMKLKNGDFVAYQDRWVTPDRFILCRVKYAQSLKPFPDEFLFNSDLNPKAILEFSGMDTEDYDKYLITASIVGYFNEAIGEFKHPRTMPDNGESVYVAGQELLKDVSKAAVGQRGSAAIGSVLGTDVPVVLSVKDLVSQHLSIIAATGSGKSYTVGVLLEELMRPNNRAAVLVVDPHGEYPTLTALQNIKEFREDDYRPTVKVLRKENIKIKITELKLEDFMSILEMTDKMETFFARAYYALPDRANFRKADLLNEIQALRNESNQSTIDGIVWRYESNIMSRPIFDDFQHMQLKDQFSVGQLSILDLSGLSQKEQQLISAVLLRRLFDARQGTINEQYHEKDEKYLPYPAFVVLEEAHRFAPQNGEAKSKNILKTILSEGRKFGIGVCMVSQRPSKLDSDCLSQCMSQITMRIINPVDKNQIAASIETMSKDILDELPALAKGEAIISGVAINTPTLVKVRARLTEHGGISRDAPEEWVAYSKKAVAAKVVAPAQKQQYKLF</sequence>
<dbReference type="eggNOG" id="arCOG00280">
    <property type="taxonomic scope" value="Archaea"/>
</dbReference>
<evidence type="ECO:0000256" key="4">
    <source>
        <dbReference type="ARBA" id="ARBA00048988"/>
    </source>
</evidence>
<comment type="catalytic activity">
    <reaction evidence="2">
        <text>Couples ATP hydrolysis with the unwinding of duplex DNA by translocating in the 3'-5' direction.</text>
        <dbReference type="EC" id="5.6.2.4"/>
    </reaction>
</comment>
<dbReference type="InterPro" id="IPR008571">
    <property type="entry name" value="HerA-like"/>
</dbReference>
<dbReference type="Pfam" id="PF01935">
    <property type="entry name" value="DUF87"/>
    <property type="match status" value="1"/>
</dbReference>
<dbReference type="PANTHER" id="PTHR42957">
    <property type="entry name" value="HELICASE MJ1565-RELATED"/>
    <property type="match status" value="1"/>
</dbReference>
<dbReference type="InParanoid" id="D1YYG7"/>
<dbReference type="Proteomes" id="UP000001882">
    <property type="component" value="Chromosome"/>
</dbReference>
<dbReference type="KEGG" id="mpd:MCP_1417"/>
<dbReference type="GO" id="GO:0043138">
    <property type="term" value="F:3'-5' DNA helicase activity"/>
    <property type="evidence" value="ECO:0007669"/>
    <property type="project" value="UniProtKB-EC"/>
</dbReference>
<dbReference type="RefSeq" id="WP_012900168.1">
    <property type="nucleotide sequence ID" value="NC_013665.1"/>
</dbReference>
<comment type="similarity">
    <text evidence="1">Belongs to the HerA family.</text>
</comment>